<dbReference type="OrthoDB" id="2661955at2"/>
<dbReference type="Proteomes" id="UP000054709">
    <property type="component" value="Unassembled WGS sequence"/>
</dbReference>
<proteinExistence type="predicted"/>
<accession>A0A0W1AYB5</accession>
<organism evidence="2 3">
    <name type="scientific">Paenibacillus etheri</name>
    <dbReference type="NCBI Taxonomy" id="1306852"/>
    <lineage>
        <taxon>Bacteria</taxon>
        <taxon>Bacillati</taxon>
        <taxon>Bacillota</taxon>
        <taxon>Bacilli</taxon>
        <taxon>Bacillales</taxon>
        <taxon>Paenibacillaceae</taxon>
        <taxon>Paenibacillus</taxon>
    </lineage>
</organism>
<dbReference type="AlphaFoldDB" id="A0A0W1AYB5"/>
<reference evidence="2 3" key="1">
    <citation type="journal article" date="2015" name="Int. Biodeterior. Biodegradation">
        <title>Physiological and genetic screening methods for the isolation of methyl tert-butyl ether-degrading bacteria for bioremediation purposes.</title>
        <authorList>
            <person name="Guisado I.M."/>
            <person name="Purswani J."/>
            <person name="Gonzalez Lopez J."/>
            <person name="Pozo C."/>
        </authorList>
    </citation>
    <scope>NUCLEOTIDE SEQUENCE [LARGE SCALE GENOMIC DNA]</scope>
    <source>
        <strain evidence="2 3">SH7</strain>
    </source>
</reference>
<comment type="caution">
    <text evidence="2">The sequence shown here is derived from an EMBL/GenBank/DDBJ whole genome shotgun (WGS) entry which is preliminary data.</text>
</comment>
<dbReference type="PANTHER" id="PTHR47199">
    <property type="entry name" value="PHOTOSYSTEM II STABILITY/ASSEMBLY FACTOR HCF136, CHLOROPLASTIC"/>
    <property type="match status" value="1"/>
</dbReference>
<feature type="chain" id="PRO_5006920228" description="Photosynthesis system II assembly factor Ycf48/Hcf136-like domain-containing protein" evidence="1">
    <location>
        <begin position="35"/>
        <end position="394"/>
    </location>
</feature>
<dbReference type="InterPro" id="IPR015943">
    <property type="entry name" value="WD40/YVTN_repeat-like_dom_sf"/>
</dbReference>
<keyword evidence="1" id="KW-0732">Signal</keyword>
<dbReference type="RefSeq" id="WP_060623896.1">
    <property type="nucleotide sequence ID" value="NZ_LCZJ02000021.1"/>
</dbReference>
<gene>
    <name evidence="2" type="ORF">UQ64_00460</name>
</gene>
<dbReference type="SUPFAM" id="SSF110296">
    <property type="entry name" value="Oligoxyloglucan reducing end-specific cellobiohydrolase"/>
    <property type="match status" value="1"/>
</dbReference>
<evidence type="ECO:0000256" key="1">
    <source>
        <dbReference type="SAM" id="SignalP"/>
    </source>
</evidence>
<feature type="signal peptide" evidence="1">
    <location>
        <begin position="1"/>
        <end position="34"/>
    </location>
</feature>
<keyword evidence="3" id="KW-1185">Reference proteome</keyword>
<dbReference type="EMBL" id="LCZJ02000021">
    <property type="protein sequence ID" value="KTD86297.1"/>
    <property type="molecule type" value="Genomic_DNA"/>
</dbReference>
<dbReference type="CDD" id="cd15482">
    <property type="entry name" value="Sialidase_non-viral"/>
    <property type="match status" value="1"/>
</dbReference>
<protein>
    <recommendedName>
        <fullName evidence="4">Photosynthesis system II assembly factor Ycf48/Hcf136-like domain-containing protein</fullName>
    </recommendedName>
</protein>
<evidence type="ECO:0000313" key="3">
    <source>
        <dbReference type="Proteomes" id="UP000054709"/>
    </source>
</evidence>
<name>A0A0W1AYB5_9BACL</name>
<dbReference type="PANTHER" id="PTHR47199:SF2">
    <property type="entry name" value="PHOTOSYSTEM II STABILITY_ASSEMBLY FACTOR HCF136, CHLOROPLASTIC"/>
    <property type="match status" value="1"/>
</dbReference>
<evidence type="ECO:0000313" key="2">
    <source>
        <dbReference type="EMBL" id="KTD86297.1"/>
    </source>
</evidence>
<dbReference type="Gene3D" id="2.130.10.10">
    <property type="entry name" value="YVTN repeat-like/Quinoprotein amine dehydrogenase"/>
    <property type="match status" value="2"/>
</dbReference>
<evidence type="ECO:0008006" key="4">
    <source>
        <dbReference type="Google" id="ProtNLM"/>
    </source>
</evidence>
<sequence length="394" mass="42068">MNWTKKIHRTIITALSATLIMVSGWGASASSVHAAASATPAACGTGDHGLLQSLQNKHSGDVSTPLTFSDVQFLNGDIGRAAGNGFMIGTSNGGCNFQEIYEGQWSFKQIDFPDNVHGFALASVKEGQARYLIGTSNGGSEWKRLSNKAVSFERIDFIDSKIGFGYNRASTYYTKDGGLIWSKISTPSNTRGTYFSDRNTGWAVVIVPGTGYRVMKTTDGGKNWTLSLKSTFSNPEYGQITAKGDQVDVVLYGGSGMSQTSYSLYTSTNKGKSWNRVIAQETAGGGPAPGSGKAVINKGPASGRPGNLELVGNNTTFLVGYSDAAEKVAVGRSYNGGKQWTNLPAIAGYDGVISFTSNKEGWLAVRERDYSSLYVTKDGGASWQLRFSLKMLSL</sequence>